<evidence type="ECO:0000256" key="3">
    <source>
        <dbReference type="ARBA" id="ARBA00022679"/>
    </source>
</evidence>
<evidence type="ECO:0000256" key="9">
    <source>
        <dbReference type="SAM" id="Phobius"/>
    </source>
</evidence>
<keyword evidence="9" id="KW-1133">Transmembrane helix</keyword>
<reference evidence="11" key="1">
    <citation type="submission" date="2022-06" db="EMBL/GenBank/DDBJ databases">
        <title>Uncovering the hologenomic basis of an extraordinary plant invasion.</title>
        <authorList>
            <person name="Bieker V.C."/>
            <person name="Martin M.D."/>
            <person name="Gilbert T."/>
            <person name="Hodgins K."/>
            <person name="Battlay P."/>
            <person name="Petersen B."/>
            <person name="Wilson J."/>
        </authorList>
    </citation>
    <scope>NUCLEOTIDE SEQUENCE</scope>
    <source>
        <strain evidence="11">AA19_3_7</strain>
        <tissue evidence="11">Leaf</tissue>
    </source>
</reference>
<evidence type="ECO:0000256" key="2">
    <source>
        <dbReference type="ARBA" id="ARBA00022527"/>
    </source>
</evidence>
<dbReference type="Proteomes" id="UP001206925">
    <property type="component" value="Unassembled WGS sequence"/>
</dbReference>
<dbReference type="InterPro" id="IPR000719">
    <property type="entry name" value="Prot_kinase_dom"/>
</dbReference>
<dbReference type="PROSITE" id="PS50011">
    <property type="entry name" value="PROTEIN_KINASE_DOM"/>
    <property type="match status" value="1"/>
</dbReference>
<comment type="caution">
    <text evidence="11">The sequence shown here is derived from an EMBL/GenBank/DDBJ whole genome shotgun (WGS) entry which is preliminary data.</text>
</comment>
<dbReference type="EMBL" id="JAMZMK010001576">
    <property type="protein sequence ID" value="KAI7755224.1"/>
    <property type="molecule type" value="Genomic_DNA"/>
</dbReference>
<keyword evidence="9" id="KW-0472">Membrane</keyword>
<keyword evidence="2" id="KW-0723">Serine/threonine-protein kinase</keyword>
<dbReference type="EC" id="2.7.11.1" evidence="1"/>
<evidence type="ECO:0000313" key="12">
    <source>
        <dbReference type="Proteomes" id="UP001206925"/>
    </source>
</evidence>
<dbReference type="GO" id="GO:0005524">
    <property type="term" value="F:ATP binding"/>
    <property type="evidence" value="ECO:0007669"/>
    <property type="project" value="UniProtKB-KW"/>
</dbReference>
<evidence type="ECO:0000256" key="1">
    <source>
        <dbReference type="ARBA" id="ARBA00012513"/>
    </source>
</evidence>
<keyword evidence="9" id="KW-0812">Transmembrane</keyword>
<keyword evidence="5" id="KW-0418">Kinase</keyword>
<evidence type="ECO:0000313" key="11">
    <source>
        <dbReference type="EMBL" id="KAI7755224.1"/>
    </source>
</evidence>
<protein>
    <recommendedName>
        <fullName evidence="1">non-specific serine/threonine protein kinase</fullName>
        <ecNumber evidence="1">2.7.11.1</ecNumber>
    </recommendedName>
</protein>
<feature type="transmembrane region" description="Helical" evidence="9">
    <location>
        <begin position="28"/>
        <end position="46"/>
    </location>
</feature>
<dbReference type="SUPFAM" id="SSF56112">
    <property type="entry name" value="Protein kinase-like (PK-like)"/>
    <property type="match status" value="1"/>
</dbReference>
<evidence type="ECO:0000256" key="5">
    <source>
        <dbReference type="ARBA" id="ARBA00022777"/>
    </source>
</evidence>
<evidence type="ECO:0000256" key="4">
    <source>
        <dbReference type="ARBA" id="ARBA00022741"/>
    </source>
</evidence>
<keyword evidence="12" id="KW-1185">Reference proteome</keyword>
<dbReference type="InterPro" id="IPR050823">
    <property type="entry name" value="Plant_Ser_Thr_Prot_Kinase"/>
</dbReference>
<feature type="non-terminal residue" evidence="11">
    <location>
        <position position="1"/>
    </location>
</feature>
<gene>
    <name evidence="11" type="ORF">M8C21_030276</name>
</gene>
<dbReference type="Gene3D" id="1.10.510.10">
    <property type="entry name" value="Transferase(Phosphotransferase) domain 1"/>
    <property type="match status" value="1"/>
</dbReference>
<organism evidence="11 12">
    <name type="scientific">Ambrosia artemisiifolia</name>
    <name type="common">Common ragweed</name>
    <dbReference type="NCBI Taxonomy" id="4212"/>
    <lineage>
        <taxon>Eukaryota</taxon>
        <taxon>Viridiplantae</taxon>
        <taxon>Streptophyta</taxon>
        <taxon>Embryophyta</taxon>
        <taxon>Tracheophyta</taxon>
        <taxon>Spermatophyta</taxon>
        <taxon>Magnoliopsida</taxon>
        <taxon>eudicotyledons</taxon>
        <taxon>Gunneridae</taxon>
        <taxon>Pentapetalae</taxon>
        <taxon>asterids</taxon>
        <taxon>campanulids</taxon>
        <taxon>Asterales</taxon>
        <taxon>Asteraceae</taxon>
        <taxon>Asteroideae</taxon>
        <taxon>Heliantheae alliance</taxon>
        <taxon>Heliantheae</taxon>
        <taxon>Ambrosia</taxon>
    </lineage>
</organism>
<evidence type="ECO:0000256" key="7">
    <source>
        <dbReference type="ARBA" id="ARBA00047899"/>
    </source>
</evidence>
<evidence type="ECO:0000256" key="6">
    <source>
        <dbReference type="ARBA" id="ARBA00022840"/>
    </source>
</evidence>
<name>A0AAD5D973_AMBAR</name>
<sequence>NSLGYVDASVSSTSKLTKQVVIGRGQEAFSGLILVMILLNIIVYKLRQLQETSRNENMRLPSLSTEPLCRRFLLSEMQLATNSFDQSMIIGKGGFGKTEVKLSSELNHPNITKILGYCSEDMELLLVYEFMHKGSLENHILTLRFGETLSWSTRVKIMLGTAKGIAYLHSKENPIIIRDLKTSNILLDQDFNARIADFGLARHGPVDGETHLITQVMGTYGYTAPEYVETGELLYRYHDV</sequence>
<dbReference type="AlphaFoldDB" id="A0AAD5D973"/>
<keyword evidence="3" id="KW-0808">Transferase</keyword>
<comment type="catalytic activity">
    <reaction evidence="7">
        <text>L-threonyl-[protein] + ATP = O-phospho-L-threonyl-[protein] + ADP + H(+)</text>
        <dbReference type="Rhea" id="RHEA:46608"/>
        <dbReference type="Rhea" id="RHEA-COMP:11060"/>
        <dbReference type="Rhea" id="RHEA-COMP:11605"/>
        <dbReference type="ChEBI" id="CHEBI:15378"/>
        <dbReference type="ChEBI" id="CHEBI:30013"/>
        <dbReference type="ChEBI" id="CHEBI:30616"/>
        <dbReference type="ChEBI" id="CHEBI:61977"/>
        <dbReference type="ChEBI" id="CHEBI:456216"/>
        <dbReference type="EC" id="2.7.11.1"/>
    </reaction>
</comment>
<feature type="domain" description="Protein kinase" evidence="10">
    <location>
        <begin position="1"/>
        <end position="240"/>
    </location>
</feature>
<evidence type="ECO:0000259" key="10">
    <source>
        <dbReference type="PROSITE" id="PS50011"/>
    </source>
</evidence>
<accession>A0AAD5D973</accession>
<dbReference type="SMART" id="SM00220">
    <property type="entry name" value="S_TKc"/>
    <property type="match status" value="1"/>
</dbReference>
<dbReference type="InterPro" id="IPR011009">
    <property type="entry name" value="Kinase-like_dom_sf"/>
</dbReference>
<dbReference type="PANTHER" id="PTHR45621">
    <property type="entry name" value="OS01G0588500 PROTEIN-RELATED"/>
    <property type="match status" value="1"/>
</dbReference>
<dbReference type="Pfam" id="PF00069">
    <property type="entry name" value="Pkinase"/>
    <property type="match status" value="1"/>
</dbReference>
<keyword evidence="4" id="KW-0547">Nucleotide-binding</keyword>
<dbReference type="GO" id="GO:0004674">
    <property type="term" value="F:protein serine/threonine kinase activity"/>
    <property type="evidence" value="ECO:0007669"/>
    <property type="project" value="UniProtKB-KW"/>
</dbReference>
<dbReference type="FunFam" id="1.10.510.10:FF:001023">
    <property type="entry name" value="Os07g0541700 protein"/>
    <property type="match status" value="1"/>
</dbReference>
<evidence type="ECO:0000256" key="8">
    <source>
        <dbReference type="ARBA" id="ARBA00048679"/>
    </source>
</evidence>
<comment type="catalytic activity">
    <reaction evidence="8">
        <text>L-seryl-[protein] + ATP = O-phospho-L-seryl-[protein] + ADP + H(+)</text>
        <dbReference type="Rhea" id="RHEA:17989"/>
        <dbReference type="Rhea" id="RHEA-COMP:9863"/>
        <dbReference type="Rhea" id="RHEA-COMP:11604"/>
        <dbReference type="ChEBI" id="CHEBI:15378"/>
        <dbReference type="ChEBI" id="CHEBI:29999"/>
        <dbReference type="ChEBI" id="CHEBI:30616"/>
        <dbReference type="ChEBI" id="CHEBI:83421"/>
        <dbReference type="ChEBI" id="CHEBI:456216"/>
        <dbReference type="EC" id="2.7.11.1"/>
    </reaction>
</comment>
<proteinExistence type="predicted"/>
<keyword evidence="6" id="KW-0067">ATP-binding</keyword>